<accession>A0A1B2ADM4</accession>
<keyword evidence="1" id="KW-0812">Transmembrane</keyword>
<feature type="transmembrane region" description="Helical" evidence="1">
    <location>
        <begin position="28"/>
        <end position="46"/>
    </location>
</feature>
<keyword evidence="2" id="KW-0732">Signal</keyword>
<dbReference type="Proteomes" id="UP000092932">
    <property type="component" value="Chromosome"/>
</dbReference>
<dbReference type="Pfam" id="PF07589">
    <property type="entry name" value="PEP-CTERM"/>
    <property type="match status" value="1"/>
</dbReference>
<keyword evidence="5" id="KW-1185">Reference proteome</keyword>
<proteinExistence type="predicted"/>
<name>A0A1B2ADM4_9SPHN</name>
<keyword evidence="1" id="KW-0472">Membrane</keyword>
<keyword evidence="1" id="KW-1133">Transmembrane helix</keyword>
<evidence type="ECO:0000256" key="1">
    <source>
        <dbReference type="SAM" id="Phobius"/>
    </source>
</evidence>
<dbReference type="KEGG" id="ado:A6F68_01675"/>
<dbReference type="InterPro" id="IPR013424">
    <property type="entry name" value="Ice-binding_C"/>
</dbReference>
<evidence type="ECO:0000313" key="4">
    <source>
        <dbReference type="EMBL" id="ANY20188.1"/>
    </source>
</evidence>
<gene>
    <name evidence="4" type="ORF">A6F68_01675</name>
</gene>
<organism evidence="4 5">
    <name type="scientific">Tsuneonella dongtanensis</name>
    <dbReference type="NCBI Taxonomy" id="692370"/>
    <lineage>
        <taxon>Bacteria</taxon>
        <taxon>Pseudomonadati</taxon>
        <taxon>Pseudomonadota</taxon>
        <taxon>Alphaproteobacteria</taxon>
        <taxon>Sphingomonadales</taxon>
        <taxon>Erythrobacteraceae</taxon>
        <taxon>Tsuneonella</taxon>
    </lineage>
</organism>
<feature type="chain" id="PRO_5008534138" description="Ice-binding protein C-terminal domain-containing protein" evidence="2">
    <location>
        <begin position="19"/>
        <end position="51"/>
    </location>
</feature>
<dbReference type="RefSeq" id="WP_084001760.1">
    <property type="nucleotide sequence ID" value="NZ_CP016591.1"/>
</dbReference>
<feature type="domain" description="Ice-binding protein C-terminal" evidence="3">
    <location>
        <begin position="25"/>
        <end position="47"/>
    </location>
</feature>
<evidence type="ECO:0000256" key="2">
    <source>
        <dbReference type="SAM" id="SignalP"/>
    </source>
</evidence>
<protein>
    <recommendedName>
        <fullName evidence="3">Ice-binding protein C-terminal domain-containing protein</fullName>
    </recommendedName>
</protein>
<sequence length="51" mass="5445">MRDAFTLFLLVLPAPAMAASTAVAEPSNLMLFGLGVLGVVVGRQTSRRKRD</sequence>
<evidence type="ECO:0000313" key="5">
    <source>
        <dbReference type="Proteomes" id="UP000092932"/>
    </source>
</evidence>
<reference evidence="4 5" key="1">
    <citation type="submission" date="2016-07" db="EMBL/GenBank/DDBJ databases">
        <title>Complete genome sequence of Altererythrobacter dongtanensis KCTC 22672, a type strain with esterase isolated from tidal flat.</title>
        <authorList>
            <person name="Cheng H."/>
            <person name="Wu Y.-H."/>
            <person name="Zhou P."/>
            <person name="Huo Y.-Y."/>
            <person name="Wang C.-S."/>
            <person name="Xu X.-W."/>
        </authorList>
    </citation>
    <scope>NUCLEOTIDE SEQUENCE [LARGE SCALE GENOMIC DNA]</scope>
    <source>
        <strain evidence="4 5">KCTC 22672</strain>
    </source>
</reference>
<dbReference type="AlphaFoldDB" id="A0A1B2ADM4"/>
<dbReference type="STRING" id="692370.A6F68_01675"/>
<dbReference type="EMBL" id="CP016591">
    <property type="protein sequence ID" value="ANY20188.1"/>
    <property type="molecule type" value="Genomic_DNA"/>
</dbReference>
<feature type="signal peptide" evidence="2">
    <location>
        <begin position="1"/>
        <end position="18"/>
    </location>
</feature>
<evidence type="ECO:0000259" key="3">
    <source>
        <dbReference type="Pfam" id="PF07589"/>
    </source>
</evidence>